<name>A0ABQ5AAR7_9ASTR</name>
<dbReference type="EMBL" id="BQNB010012026">
    <property type="protein sequence ID" value="GJS98213.1"/>
    <property type="molecule type" value="Genomic_DNA"/>
</dbReference>
<evidence type="ECO:0000313" key="2">
    <source>
        <dbReference type="Proteomes" id="UP001151760"/>
    </source>
</evidence>
<dbReference type="Proteomes" id="UP001151760">
    <property type="component" value="Unassembled WGS sequence"/>
</dbReference>
<proteinExistence type="predicted"/>
<protein>
    <submittedName>
        <fullName evidence="1">Uncharacterized protein</fullName>
    </submittedName>
</protein>
<reference evidence="1" key="1">
    <citation type="journal article" date="2022" name="Int. J. Mol. Sci.">
        <title>Draft Genome of Tanacetum Coccineum: Genomic Comparison of Closely Related Tanacetum-Family Plants.</title>
        <authorList>
            <person name="Yamashiro T."/>
            <person name="Shiraishi A."/>
            <person name="Nakayama K."/>
            <person name="Satake H."/>
        </authorList>
    </citation>
    <scope>NUCLEOTIDE SEQUENCE</scope>
</reference>
<comment type="caution">
    <text evidence="1">The sequence shown here is derived from an EMBL/GenBank/DDBJ whole genome shotgun (WGS) entry which is preliminary data.</text>
</comment>
<accession>A0ABQ5AAR7</accession>
<evidence type="ECO:0000313" key="1">
    <source>
        <dbReference type="EMBL" id="GJS98213.1"/>
    </source>
</evidence>
<organism evidence="1 2">
    <name type="scientific">Tanacetum coccineum</name>
    <dbReference type="NCBI Taxonomy" id="301880"/>
    <lineage>
        <taxon>Eukaryota</taxon>
        <taxon>Viridiplantae</taxon>
        <taxon>Streptophyta</taxon>
        <taxon>Embryophyta</taxon>
        <taxon>Tracheophyta</taxon>
        <taxon>Spermatophyta</taxon>
        <taxon>Magnoliopsida</taxon>
        <taxon>eudicotyledons</taxon>
        <taxon>Gunneridae</taxon>
        <taxon>Pentapetalae</taxon>
        <taxon>asterids</taxon>
        <taxon>campanulids</taxon>
        <taxon>Asterales</taxon>
        <taxon>Asteraceae</taxon>
        <taxon>Asteroideae</taxon>
        <taxon>Anthemideae</taxon>
        <taxon>Anthemidinae</taxon>
        <taxon>Tanacetum</taxon>
    </lineage>
</organism>
<sequence length="231" mass="26869">MYSPKELCGITRKWEVMKLRYLMTNLLILKNYFKMLWKEETGEIFKIETDVFDYETSSVWIQWIWREDVYCNGGIFPVLTIIGNSLITQDLEWYEALEDSELKDKALRNKAIMEGLVSDDDQAMIVGEDGKSIQVIIIRSIDVEEFNGYEKDEYNDLTITSEEACRAYQEIFWMMDEGWMDIGKQDNIDANYNHIIGPKSKNHGNHRSDIGLGQDVPVGKDILHGYILGQI</sequence>
<gene>
    <name evidence="1" type="ORF">Tco_0819383</name>
</gene>
<keyword evidence="2" id="KW-1185">Reference proteome</keyword>
<reference evidence="1" key="2">
    <citation type="submission" date="2022-01" db="EMBL/GenBank/DDBJ databases">
        <authorList>
            <person name="Yamashiro T."/>
            <person name="Shiraishi A."/>
            <person name="Satake H."/>
            <person name="Nakayama K."/>
        </authorList>
    </citation>
    <scope>NUCLEOTIDE SEQUENCE</scope>
</reference>